<evidence type="ECO:0000259" key="1">
    <source>
        <dbReference type="PROSITE" id="PS51832"/>
    </source>
</evidence>
<dbReference type="InterPro" id="IPR037522">
    <property type="entry name" value="HD_GYP_dom"/>
</dbReference>
<dbReference type="PANTHER" id="PTHR43155:SF2">
    <property type="entry name" value="CYCLIC DI-GMP PHOSPHODIESTERASE PA4108"/>
    <property type="match status" value="1"/>
</dbReference>
<dbReference type="CDD" id="cd00077">
    <property type="entry name" value="HDc"/>
    <property type="match status" value="1"/>
</dbReference>
<keyword evidence="3" id="KW-1185">Reference proteome</keyword>
<accession>A0ABS6ME63</accession>
<sequence>METLLADRPEHVVHWGERRPPVAADDPGNTWGFDMALPDAELNLGEYYNLSQPYGTLTPEERFSINNHIVQTIRMLEQLPWPAHLKRVPQIAGNHHERMDGNGYPRRLKGAELSIPERIMAVADVFEALTAADRPYKKAKPLSEALRIMARMARDGHLDPALYRLFLDQAVYEAYARRYLKPEQVDAVDVEALHAVLKSGYNGKG</sequence>
<dbReference type="Pfam" id="PF13487">
    <property type="entry name" value="HD_5"/>
    <property type="match status" value="1"/>
</dbReference>
<dbReference type="Proteomes" id="UP000755551">
    <property type="component" value="Unassembled WGS sequence"/>
</dbReference>
<dbReference type="PROSITE" id="PS51832">
    <property type="entry name" value="HD_GYP"/>
    <property type="match status" value="1"/>
</dbReference>
<protein>
    <submittedName>
        <fullName evidence="2">HD domain-containing protein</fullName>
    </submittedName>
</protein>
<proteinExistence type="predicted"/>
<dbReference type="PANTHER" id="PTHR43155">
    <property type="entry name" value="CYCLIC DI-GMP PHOSPHODIESTERASE PA4108-RELATED"/>
    <property type="match status" value="1"/>
</dbReference>
<organism evidence="2 3">
    <name type="scientific">Marinobacterium weihaiense</name>
    <dbReference type="NCBI Taxonomy" id="2851016"/>
    <lineage>
        <taxon>Bacteria</taxon>
        <taxon>Pseudomonadati</taxon>
        <taxon>Pseudomonadota</taxon>
        <taxon>Gammaproteobacteria</taxon>
        <taxon>Oceanospirillales</taxon>
        <taxon>Oceanospirillaceae</taxon>
        <taxon>Marinobacterium</taxon>
    </lineage>
</organism>
<feature type="domain" description="HD-GYP" evidence="1">
    <location>
        <begin position="1"/>
        <end position="182"/>
    </location>
</feature>
<dbReference type="InterPro" id="IPR003607">
    <property type="entry name" value="HD/PDEase_dom"/>
</dbReference>
<dbReference type="EMBL" id="JAHQZT010000029">
    <property type="protein sequence ID" value="MBV0934596.1"/>
    <property type="molecule type" value="Genomic_DNA"/>
</dbReference>
<evidence type="ECO:0000313" key="3">
    <source>
        <dbReference type="Proteomes" id="UP000755551"/>
    </source>
</evidence>
<reference evidence="2 3" key="1">
    <citation type="submission" date="2021-06" db="EMBL/GenBank/DDBJ databases">
        <title>Bacterium isolated from marine sediment.</title>
        <authorList>
            <person name="Zhu K.-L."/>
            <person name="Du Z.-J."/>
            <person name="Liang Q.-Y."/>
        </authorList>
    </citation>
    <scope>NUCLEOTIDE SEQUENCE [LARGE SCALE GENOMIC DNA]</scope>
    <source>
        <strain evidence="2 3">A346</strain>
    </source>
</reference>
<evidence type="ECO:0000313" key="2">
    <source>
        <dbReference type="EMBL" id="MBV0934596.1"/>
    </source>
</evidence>
<name>A0ABS6ME63_9GAMM</name>
<comment type="caution">
    <text evidence="2">The sequence shown here is derived from an EMBL/GenBank/DDBJ whole genome shotgun (WGS) entry which is preliminary data.</text>
</comment>
<gene>
    <name evidence="2" type="ORF">KTN04_14750</name>
</gene>